<evidence type="ECO:0000313" key="3">
    <source>
        <dbReference type="Proteomes" id="UP000319852"/>
    </source>
</evidence>
<feature type="region of interest" description="Disordered" evidence="1">
    <location>
        <begin position="199"/>
        <end position="228"/>
    </location>
</feature>
<keyword evidence="3" id="KW-1185">Reference proteome</keyword>
<dbReference type="RefSeq" id="WP_145058866.1">
    <property type="nucleotide sequence ID" value="NZ_CP036263.1"/>
</dbReference>
<sequence length="228" mass="25549">MTISRTRWEYIPLVCTGLLAGLGGVAIAQAQAPPPVVVATDQEDKAIVDAVVEEIQRQGGSIVPPLEASPQEPPHGWQIQQELRRDGLRGESRVLGEVLDPPARENLRFDPSGNPALNNPGPRGGVGQPRERHERRQLDRDRPREFQREQRGAHHQPAHSRSSILRDSSWHLEEVAHRLEVEGLYREADAIRGTARTLRERSRELARSEESKPNKSDDPRERTLGAVQ</sequence>
<dbReference type="Proteomes" id="UP000319852">
    <property type="component" value="Chromosome"/>
</dbReference>
<dbReference type="AlphaFoldDB" id="A0A517MT18"/>
<name>A0A517MT18_9BACT</name>
<reference evidence="2 3" key="1">
    <citation type="submission" date="2019-02" db="EMBL/GenBank/DDBJ databases">
        <title>Deep-cultivation of Planctomycetes and their phenomic and genomic characterization uncovers novel biology.</title>
        <authorList>
            <person name="Wiegand S."/>
            <person name="Jogler M."/>
            <person name="Boedeker C."/>
            <person name="Pinto D."/>
            <person name="Vollmers J."/>
            <person name="Rivas-Marin E."/>
            <person name="Kohn T."/>
            <person name="Peeters S.H."/>
            <person name="Heuer A."/>
            <person name="Rast P."/>
            <person name="Oberbeckmann S."/>
            <person name="Bunk B."/>
            <person name="Jeske O."/>
            <person name="Meyerdierks A."/>
            <person name="Storesund J.E."/>
            <person name="Kallscheuer N."/>
            <person name="Luecker S."/>
            <person name="Lage O.M."/>
            <person name="Pohl T."/>
            <person name="Merkel B.J."/>
            <person name="Hornburger P."/>
            <person name="Mueller R.-W."/>
            <person name="Bruemmer F."/>
            <person name="Labrenz M."/>
            <person name="Spormann A.M."/>
            <person name="Op den Camp H."/>
            <person name="Overmann J."/>
            <person name="Amann R."/>
            <person name="Jetten M.S.M."/>
            <person name="Mascher T."/>
            <person name="Medema M.H."/>
            <person name="Devos D.P."/>
            <person name="Kaster A.-K."/>
            <person name="Ovreas L."/>
            <person name="Rohde M."/>
            <person name="Galperin M.Y."/>
            <person name="Jogler C."/>
        </authorList>
    </citation>
    <scope>NUCLEOTIDE SEQUENCE [LARGE SCALE GENOMIC DNA]</scope>
    <source>
        <strain evidence="2 3">HG15A2</strain>
    </source>
</reference>
<gene>
    <name evidence="2" type="ORF">HG15A2_12890</name>
</gene>
<proteinExistence type="predicted"/>
<dbReference type="EMBL" id="CP036263">
    <property type="protein sequence ID" value="QDS98019.1"/>
    <property type="molecule type" value="Genomic_DNA"/>
</dbReference>
<protein>
    <submittedName>
        <fullName evidence="2">Uncharacterized protein</fullName>
    </submittedName>
</protein>
<dbReference type="KEGG" id="amob:HG15A2_12890"/>
<feature type="region of interest" description="Disordered" evidence="1">
    <location>
        <begin position="96"/>
        <end position="165"/>
    </location>
</feature>
<feature type="compositionally biased region" description="Basic and acidic residues" evidence="1">
    <location>
        <begin position="129"/>
        <end position="152"/>
    </location>
</feature>
<organism evidence="2 3">
    <name type="scientific">Adhaeretor mobilis</name>
    <dbReference type="NCBI Taxonomy" id="1930276"/>
    <lineage>
        <taxon>Bacteria</taxon>
        <taxon>Pseudomonadati</taxon>
        <taxon>Planctomycetota</taxon>
        <taxon>Planctomycetia</taxon>
        <taxon>Pirellulales</taxon>
        <taxon>Lacipirellulaceae</taxon>
        <taxon>Adhaeretor</taxon>
    </lineage>
</organism>
<evidence type="ECO:0000313" key="2">
    <source>
        <dbReference type="EMBL" id="QDS98019.1"/>
    </source>
</evidence>
<accession>A0A517MT18</accession>
<evidence type="ECO:0000256" key="1">
    <source>
        <dbReference type="SAM" id="MobiDB-lite"/>
    </source>
</evidence>